<dbReference type="InterPro" id="IPR053147">
    <property type="entry name" value="Hsp_HslJ-like"/>
</dbReference>
<dbReference type="PANTHER" id="PTHR35535">
    <property type="entry name" value="HEAT SHOCK PROTEIN HSLJ"/>
    <property type="match status" value="1"/>
</dbReference>
<proteinExistence type="predicted"/>
<protein>
    <submittedName>
        <fullName evidence="3">META domain-containing protein, putative heat shock protein HslJ</fullName>
    </submittedName>
</protein>
<accession>A0A222MUZ2</accession>
<dbReference type="PROSITE" id="PS51257">
    <property type="entry name" value="PROKAR_LIPOPROTEIN"/>
    <property type="match status" value="1"/>
</dbReference>
<reference evidence="3 4" key="1">
    <citation type="submission" date="2017-07" db="EMBL/GenBank/DDBJ databases">
        <title>Analysis of two Campylobacter avium genomes and identification of a novel hippuricase gene.</title>
        <authorList>
            <person name="Miller W.G."/>
            <person name="Chapman M.H."/>
            <person name="Yee E."/>
            <person name="Revez J."/>
            <person name="Bono J.L."/>
            <person name="Rossi M."/>
        </authorList>
    </citation>
    <scope>NUCLEOTIDE SEQUENCE [LARGE SCALE GENOMIC DNA]</scope>
    <source>
        <strain evidence="3 4">LMG 24591</strain>
    </source>
</reference>
<evidence type="ECO:0000313" key="4">
    <source>
        <dbReference type="Proteomes" id="UP000201169"/>
    </source>
</evidence>
<evidence type="ECO:0000256" key="1">
    <source>
        <dbReference type="SAM" id="SignalP"/>
    </source>
</evidence>
<dbReference type="Proteomes" id="UP000201169">
    <property type="component" value="Chromosome"/>
</dbReference>
<dbReference type="EMBL" id="CP022347">
    <property type="protein sequence ID" value="ASQ29773.1"/>
    <property type="molecule type" value="Genomic_DNA"/>
</dbReference>
<dbReference type="KEGG" id="cavi:CAV_0101"/>
<dbReference type="OrthoDB" id="5348860at2"/>
<name>A0A222MUZ2_9BACT</name>
<dbReference type="RefSeq" id="WP_094324568.1">
    <property type="nucleotide sequence ID" value="NZ_CP022347.1"/>
</dbReference>
<dbReference type="InterPro" id="IPR005184">
    <property type="entry name" value="DUF306_Meta_HslJ"/>
</dbReference>
<keyword evidence="1" id="KW-0732">Signal</keyword>
<dbReference type="InterPro" id="IPR038670">
    <property type="entry name" value="HslJ-like_sf"/>
</dbReference>
<gene>
    <name evidence="3" type="ORF">CAV_0101</name>
</gene>
<feature type="signal peptide" evidence="1">
    <location>
        <begin position="1"/>
        <end position="19"/>
    </location>
</feature>
<keyword evidence="3" id="KW-0346">Stress response</keyword>
<organism evidence="3 4">
    <name type="scientific">Campylobacter avium LMG 24591</name>
    <dbReference type="NCBI Taxonomy" id="522484"/>
    <lineage>
        <taxon>Bacteria</taxon>
        <taxon>Pseudomonadati</taxon>
        <taxon>Campylobacterota</taxon>
        <taxon>Epsilonproteobacteria</taxon>
        <taxon>Campylobacterales</taxon>
        <taxon>Campylobacteraceae</taxon>
        <taxon>Campylobacter</taxon>
    </lineage>
</organism>
<dbReference type="Pfam" id="PF03724">
    <property type="entry name" value="META"/>
    <property type="match status" value="1"/>
</dbReference>
<feature type="domain" description="DUF306" evidence="2">
    <location>
        <begin position="40"/>
        <end position="129"/>
    </location>
</feature>
<keyword evidence="4" id="KW-1185">Reference proteome</keyword>
<dbReference type="PANTHER" id="PTHR35535:SF1">
    <property type="entry name" value="HEAT SHOCK PROTEIN HSLJ"/>
    <property type="match status" value="1"/>
</dbReference>
<dbReference type="AlphaFoldDB" id="A0A222MUZ2"/>
<feature type="chain" id="PRO_5012013542" evidence="1">
    <location>
        <begin position="20"/>
        <end position="140"/>
    </location>
</feature>
<dbReference type="Gene3D" id="2.40.128.270">
    <property type="match status" value="1"/>
</dbReference>
<evidence type="ECO:0000313" key="3">
    <source>
        <dbReference type="EMBL" id="ASQ29773.1"/>
    </source>
</evidence>
<evidence type="ECO:0000259" key="2">
    <source>
        <dbReference type="Pfam" id="PF03724"/>
    </source>
</evidence>
<sequence length="140" mass="15772">MLKKLTLCLFALLFITSCAKNTSELSSEKEKSVLATYELSVMKINNKSIKVPKGFEIILFDDNTLSYKGCNVGFGSYQKSDSEISVQISGLTRKMCEKNLMDLENTFVGAFRGEFKTQTSGKNISFINKNSNFFFNILEK</sequence>